<evidence type="ECO:0000313" key="1">
    <source>
        <dbReference type="EMBL" id="OGC58070.1"/>
    </source>
</evidence>
<gene>
    <name evidence="1" type="ORF">A3A70_02820</name>
</gene>
<reference evidence="1 2" key="1">
    <citation type="journal article" date="2016" name="Nat. Commun.">
        <title>Thousands of microbial genomes shed light on interconnected biogeochemical processes in an aquifer system.</title>
        <authorList>
            <person name="Anantharaman K."/>
            <person name="Brown C.T."/>
            <person name="Hug L.A."/>
            <person name="Sharon I."/>
            <person name="Castelle C.J."/>
            <person name="Probst A.J."/>
            <person name="Thomas B.C."/>
            <person name="Singh A."/>
            <person name="Wilkins M.J."/>
            <person name="Karaoz U."/>
            <person name="Brodie E.L."/>
            <person name="Williams K.H."/>
            <person name="Hubbard S.S."/>
            <person name="Banfield J.F."/>
        </authorList>
    </citation>
    <scope>NUCLEOTIDE SEQUENCE [LARGE SCALE GENOMIC DNA]</scope>
</reference>
<organism evidence="1 2">
    <name type="scientific">candidate division WWE3 bacterium RIFCSPLOWO2_01_FULL_42_11</name>
    <dbReference type="NCBI Taxonomy" id="1802627"/>
    <lineage>
        <taxon>Bacteria</taxon>
        <taxon>Katanobacteria</taxon>
    </lineage>
</organism>
<dbReference type="EMBL" id="MEVK01000044">
    <property type="protein sequence ID" value="OGC58070.1"/>
    <property type="molecule type" value="Genomic_DNA"/>
</dbReference>
<protein>
    <submittedName>
        <fullName evidence="1">Uncharacterized protein</fullName>
    </submittedName>
</protein>
<accession>A0A1F4VM21</accession>
<sequence>MADSVATWESDKEIVTKPELATPYNLLDPARIERTSLRFSFVVLSTEGIESSVTKLSRYKTPFALSMIKRVDEPVKAEGWASLSLLAKS</sequence>
<name>A0A1F4VM21_UNCKA</name>
<evidence type="ECO:0000313" key="2">
    <source>
        <dbReference type="Proteomes" id="UP000178964"/>
    </source>
</evidence>
<dbReference type="AlphaFoldDB" id="A0A1F4VM21"/>
<proteinExistence type="predicted"/>
<dbReference type="Proteomes" id="UP000178964">
    <property type="component" value="Unassembled WGS sequence"/>
</dbReference>
<comment type="caution">
    <text evidence="1">The sequence shown here is derived from an EMBL/GenBank/DDBJ whole genome shotgun (WGS) entry which is preliminary data.</text>
</comment>